<proteinExistence type="predicted"/>
<reference evidence="1" key="1">
    <citation type="journal article" date="2020" name="Nature">
        <title>Giant virus diversity and host interactions through global metagenomics.</title>
        <authorList>
            <person name="Schulz F."/>
            <person name="Roux S."/>
            <person name="Paez-Espino D."/>
            <person name="Jungbluth S."/>
            <person name="Walsh D.A."/>
            <person name="Denef V.J."/>
            <person name="McMahon K.D."/>
            <person name="Konstantinidis K.T."/>
            <person name="Eloe-Fadrosh E.A."/>
            <person name="Kyrpides N.C."/>
            <person name="Woyke T."/>
        </authorList>
    </citation>
    <scope>NUCLEOTIDE SEQUENCE</scope>
    <source>
        <strain evidence="1">GVMAG-M-3300009163-63</strain>
    </source>
</reference>
<dbReference type="EMBL" id="MN738999">
    <property type="protein sequence ID" value="QHT34370.1"/>
    <property type="molecule type" value="Genomic_DNA"/>
</dbReference>
<protein>
    <submittedName>
        <fullName evidence="1">Uncharacterized protein</fullName>
    </submittedName>
</protein>
<evidence type="ECO:0000313" key="1">
    <source>
        <dbReference type="EMBL" id="QHT34370.1"/>
    </source>
</evidence>
<dbReference type="AlphaFoldDB" id="A0A6C0F266"/>
<organism evidence="1">
    <name type="scientific">viral metagenome</name>
    <dbReference type="NCBI Taxonomy" id="1070528"/>
    <lineage>
        <taxon>unclassified sequences</taxon>
        <taxon>metagenomes</taxon>
        <taxon>organismal metagenomes</taxon>
    </lineage>
</organism>
<accession>A0A6C0F266</accession>
<sequence>MKRVSQKQIQYKIIWKIRSNKNNIHESEDQKAN</sequence>
<name>A0A6C0F266_9ZZZZ</name>